<organism evidence="1 2">
    <name type="scientific">Bonamia ostreae</name>
    <dbReference type="NCBI Taxonomy" id="126728"/>
    <lineage>
        <taxon>Eukaryota</taxon>
        <taxon>Sar</taxon>
        <taxon>Rhizaria</taxon>
        <taxon>Endomyxa</taxon>
        <taxon>Ascetosporea</taxon>
        <taxon>Haplosporida</taxon>
        <taxon>Bonamia</taxon>
    </lineage>
</organism>
<proteinExistence type="predicted"/>
<keyword evidence="2" id="KW-1185">Reference proteome</keyword>
<dbReference type="Proteomes" id="UP001439008">
    <property type="component" value="Unassembled WGS sequence"/>
</dbReference>
<name>A0ABV2ATE6_9EUKA</name>
<accession>A0ABV2ATE6</accession>
<evidence type="ECO:0000313" key="2">
    <source>
        <dbReference type="Proteomes" id="UP001439008"/>
    </source>
</evidence>
<sequence length="103" mass="11866">MFLFHVLVIKRQHMLVLFHPCPPGIQPDCLLKEGGDPRSSGPRSNILFHEISSTYICYECAVNEKARKDFRKFIKTTKKPTKRKEDSVTYSLLRKQGSSAKQI</sequence>
<dbReference type="EMBL" id="JBDODL010004121">
    <property type="protein sequence ID" value="MES1922948.1"/>
    <property type="molecule type" value="Genomic_DNA"/>
</dbReference>
<gene>
    <name evidence="1" type="ORF">MHBO_004479</name>
</gene>
<evidence type="ECO:0000313" key="1">
    <source>
        <dbReference type="EMBL" id="MES1922948.1"/>
    </source>
</evidence>
<comment type="caution">
    <text evidence="1">The sequence shown here is derived from an EMBL/GenBank/DDBJ whole genome shotgun (WGS) entry which is preliminary data.</text>
</comment>
<reference evidence="1 2" key="1">
    <citation type="journal article" date="2024" name="BMC Biol.">
        <title>Comparative genomics of Ascetosporea gives new insight into the evolutionary basis for animal parasitism in Rhizaria.</title>
        <authorList>
            <person name="Hiltunen Thoren M."/>
            <person name="Onut-Brannstrom I."/>
            <person name="Alfjorden A."/>
            <person name="Peckova H."/>
            <person name="Swords F."/>
            <person name="Hooper C."/>
            <person name="Holzer A.S."/>
            <person name="Bass D."/>
            <person name="Burki F."/>
        </authorList>
    </citation>
    <scope>NUCLEOTIDE SEQUENCE [LARGE SCALE GENOMIC DNA]</scope>
    <source>
        <strain evidence="1">20-A016</strain>
    </source>
</reference>
<protein>
    <submittedName>
        <fullName evidence="1">Uncharacterized protein</fullName>
    </submittedName>
</protein>